<dbReference type="PANTHER" id="PTHR43364:SF1">
    <property type="entry name" value="OXIDOREDUCTASE YDHF"/>
    <property type="match status" value="1"/>
</dbReference>
<dbReference type="SUPFAM" id="SSF51430">
    <property type="entry name" value="NAD(P)-linked oxidoreductase"/>
    <property type="match status" value="1"/>
</dbReference>
<dbReference type="InterPro" id="IPR036812">
    <property type="entry name" value="NAD(P)_OxRdtase_dom_sf"/>
</dbReference>
<dbReference type="Proteomes" id="UP000018680">
    <property type="component" value="Chromosome"/>
</dbReference>
<accession>V5WFY1</accession>
<dbReference type="InterPro" id="IPR050523">
    <property type="entry name" value="AKR_Detox_Biosynth"/>
</dbReference>
<dbReference type="PATRIC" id="fig|1307761.3.peg.1297"/>
<dbReference type="PROSITE" id="PS51257">
    <property type="entry name" value="PROKAR_LIPOPROTEIN"/>
    <property type="match status" value="1"/>
</dbReference>
<dbReference type="GO" id="GO:0005829">
    <property type="term" value="C:cytosol"/>
    <property type="evidence" value="ECO:0007669"/>
    <property type="project" value="TreeGrafter"/>
</dbReference>
<keyword evidence="3" id="KW-1185">Reference proteome</keyword>
<dbReference type="Pfam" id="PF00248">
    <property type="entry name" value="Aldo_ket_red"/>
    <property type="match status" value="1"/>
</dbReference>
<organism evidence="2 3">
    <name type="scientific">Salinispira pacifica</name>
    <dbReference type="NCBI Taxonomy" id="1307761"/>
    <lineage>
        <taxon>Bacteria</taxon>
        <taxon>Pseudomonadati</taxon>
        <taxon>Spirochaetota</taxon>
        <taxon>Spirochaetia</taxon>
        <taxon>Spirochaetales</taxon>
        <taxon>Spirochaetaceae</taxon>
        <taxon>Salinispira</taxon>
    </lineage>
</organism>
<evidence type="ECO:0000313" key="2">
    <source>
        <dbReference type="EMBL" id="AHC14703.1"/>
    </source>
</evidence>
<gene>
    <name evidence="2" type="ORF">L21SP2_1304</name>
</gene>
<dbReference type="OrthoDB" id="9773828at2"/>
<protein>
    <submittedName>
        <fullName evidence="2">Oxidoreductase, aldo/keto reductase family</fullName>
    </submittedName>
</protein>
<dbReference type="EMBL" id="CP006939">
    <property type="protein sequence ID" value="AHC14703.1"/>
    <property type="molecule type" value="Genomic_DNA"/>
</dbReference>
<dbReference type="InterPro" id="IPR023210">
    <property type="entry name" value="NADP_OxRdtase_dom"/>
</dbReference>
<dbReference type="PANTHER" id="PTHR43364">
    <property type="entry name" value="NADH-SPECIFIC METHYLGLYOXAL REDUCTASE-RELATED"/>
    <property type="match status" value="1"/>
</dbReference>
<dbReference type="AlphaFoldDB" id="V5WFY1"/>
<evidence type="ECO:0000259" key="1">
    <source>
        <dbReference type="Pfam" id="PF00248"/>
    </source>
</evidence>
<evidence type="ECO:0000313" key="3">
    <source>
        <dbReference type="Proteomes" id="UP000018680"/>
    </source>
</evidence>
<dbReference type="STRING" id="1307761.L21SP2_1304"/>
<dbReference type="HOGENOM" id="CLU_023205_8_1_12"/>
<dbReference type="KEGG" id="slr:L21SP2_1304"/>
<dbReference type="eggNOG" id="COG4989">
    <property type="taxonomic scope" value="Bacteria"/>
</dbReference>
<dbReference type="Gene3D" id="3.20.20.100">
    <property type="entry name" value="NADP-dependent oxidoreductase domain"/>
    <property type="match status" value="1"/>
</dbReference>
<dbReference type="RefSeq" id="WP_024267627.1">
    <property type="nucleotide sequence ID" value="NC_023035.1"/>
</dbReference>
<reference evidence="2 3" key="1">
    <citation type="journal article" date="2015" name="Stand. Genomic Sci.">
        <title>Complete genome sequence and description of Salinispira pacifica gen. nov., sp. nov., a novel spirochaete isolated form a hypersaline microbial mat.</title>
        <authorList>
            <person name="Ben Hania W."/>
            <person name="Joseph M."/>
            <person name="Schumann P."/>
            <person name="Bunk B."/>
            <person name="Fiebig A."/>
            <person name="Sproer C."/>
            <person name="Klenk H.P."/>
            <person name="Fardeau M.L."/>
            <person name="Spring S."/>
        </authorList>
    </citation>
    <scope>NUCLEOTIDE SEQUENCE [LARGE SCALE GENOMIC DNA]</scope>
    <source>
        <strain evidence="2 3">L21-RPul-D2</strain>
    </source>
</reference>
<proteinExistence type="predicted"/>
<name>V5WFY1_9SPIO</name>
<feature type="domain" description="NADP-dependent oxidoreductase" evidence="1">
    <location>
        <begin position="27"/>
        <end position="324"/>
    </location>
</feature>
<dbReference type="CDD" id="cd19092">
    <property type="entry name" value="AKR_BsYcsN_EcYdhF-like"/>
    <property type="match status" value="1"/>
</dbReference>
<sequence length="337" mass="37373">MKQLNQADISALRRDNRLSEAIGGQNLIYGCMNLASSWDDTPLTDEQAARGFSTIEKALELGFTTFDHADIYCRGKSEELFGRFLAQQADRFRESIIIQSKAGIRFPDDGGEGTPGRYDFSPEHIRSSVEGILERLNCGYLDLFLLHRPDPLADIPALGRELRKLQNEGLIHYVGVSNHSASQIQALKKLGEIEITVNQMEISLGHRNLIEAGVLINQNHGDRALRSQGTLEYCMSEDIQLQAWSPLFRGRYSGGAADLSESEQRLRDYVSALAAEKDSSPEAIVLSWLMRHPAGIVPVIGSTHSGRMAACAGADGSLLSREEWYQLFVLSREEPLP</sequence>